<dbReference type="InterPro" id="IPR027417">
    <property type="entry name" value="P-loop_NTPase"/>
</dbReference>
<evidence type="ECO:0000313" key="3">
    <source>
        <dbReference type="EMBL" id="RLE47176.1"/>
    </source>
</evidence>
<evidence type="ECO:0000259" key="2">
    <source>
        <dbReference type="Pfam" id="PF13635"/>
    </source>
</evidence>
<evidence type="ECO:0000313" key="4">
    <source>
        <dbReference type="Proteomes" id="UP000278475"/>
    </source>
</evidence>
<dbReference type="SUPFAM" id="SSF52540">
    <property type="entry name" value="P-loop containing nucleoside triphosphate hydrolases"/>
    <property type="match status" value="1"/>
</dbReference>
<feature type="domain" description="AAA" evidence="1">
    <location>
        <begin position="17"/>
        <end position="134"/>
    </location>
</feature>
<reference evidence="3 4" key="1">
    <citation type="submission" date="2018-06" db="EMBL/GenBank/DDBJ databases">
        <title>Extensive metabolic versatility and redundancy in microbially diverse, dynamic hydrothermal sediments.</title>
        <authorList>
            <person name="Dombrowski N."/>
            <person name="Teske A."/>
            <person name="Baker B.J."/>
        </authorList>
    </citation>
    <scope>NUCLEOTIDE SEQUENCE [LARGE SCALE GENOMIC DNA]</scope>
    <source>
        <strain evidence="3">B66_G16</strain>
    </source>
</reference>
<dbReference type="PANTHER" id="PTHR43566:SF2">
    <property type="entry name" value="DUF4143 DOMAIN-CONTAINING PROTEIN"/>
    <property type="match status" value="1"/>
</dbReference>
<organism evidence="3 4">
    <name type="scientific">Thermoproteota archaeon</name>
    <dbReference type="NCBI Taxonomy" id="2056631"/>
    <lineage>
        <taxon>Archaea</taxon>
        <taxon>Thermoproteota</taxon>
    </lineage>
</organism>
<dbReference type="InterPro" id="IPR041682">
    <property type="entry name" value="AAA_14"/>
</dbReference>
<dbReference type="PANTHER" id="PTHR43566">
    <property type="entry name" value="CONSERVED PROTEIN"/>
    <property type="match status" value="1"/>
</dbReference>
<evidence type="ECO:0000259" key="1">
    <source>
        <dbReference type="Pfam" id="PF13173"/>
    </source>
</evidence>
<feature type="domain" description="DUF4143" evidence="2">
    <location>
        <begin position="174"/>
        <end position="332"/>
    </location>
</feature>
<dbReference type="Pfam" id="PF13173">
    <property type="entry name" value="AAA_14"/>
    <property type="match status" value="1"/>
</dbReference>
<dbReference type="InterPro" id="IPR025420">
    <property type="entry name" value="DUF4143"/>
</dbReference>
<name>A0A497EM83_9CREN</name>
<gene>
    <name evidence="3" type="ORF">DRJ31_09275</name>
</gene>
<dbReference type="AlphaFoldDB" id="A0A497EM83"/>
<sequence>MITRNIQAKIQSYWKQYPVVTITGPRQSGKTTLCKMLFPKQPYFSLEDIDIRNYARNDPRAFLEKHLEKGVVLDEIQRVPELTSYIQTIVDEKAKEGLFVLTGSQNFELLNTIGQTLAGRTALATLLPFSFDEIYKTTSPSLDIVMQKGFYPRIHDKKLNPQEALSFYVSTYLERDIRSLINIKGLSRFETFLKLCASRTGQVLNLSSLANDCGINHNTAKSWLNVLEASYVIFLVRPHYKNFRKRLVKSPKLYFIDTGLAAYLLDIENPKQLASHPLKGALFETFVVTEILKQRLNAGKRSNLYYFRDNVGNEVDLILDYGTEVIPVEIKLGKTINRDFLKGLRYYYKLNSKSKKGYLIYGGNENQLRSDVNISSYQNISGIKEF</sequence>
<dbReference type="Proteomes" id="UP000278475">
    <property type="component" value="Unassembled WGS sequence"/>
</dbReference>
<protein>
    <submittedName>
        <fullName evidence="3">AAA family ATPase</fullName>
    </submittedName>
</protein>
<proteinExistence type="predicted"/>
<comment type="caution">
    <text evidence="3">The sequence shown here is derived from an EMBL/GenBank/DDBJ whole genome shotgun (WGS) entry which is preliminary data.</text>
</comment>
<dbReference type="Pfam" id="PF13635">
    <property type="entry name" value="DUF4143"/>
    <property type="match status" value="1"/>
</dbReference>
<accession>A0A497EM83</accession>
<dbReference type="EMBL" id="QMQV01000147">
    <property type="protein sequence ID" value="RLE47176.1"/>
    <property type="molecule type" value="Genomic_DNA"/>
</dbReference>